<dbReference type="SUPFAM" id="SSF51735">
    <property type="entry name" value="NAD(P)-binding Rossmann-fold domains"/>
    <property type="match status" value="1"/>
</dbReference>
<gene>
    <name evidence="13" type="ORF">FJZ47_15535</name>
</gene>
<evidence type="ECO:0000256" key="1">
    <source>
        <dbReference type="ARBA" id="ARBA00006484"/>
    </source>
</evidence>
<evidence type="ECO:0000256" key="2">
    <source>
        <dbReference type="ARBA" id="ARBA00023002"/>
    </source>
</evidence>
<dbReference type="InterPro" id="IPR020904">
    <property type="entry name" value="Sc_DH/Rdtase_CS"/>
</dbReference>
<dbReference type="PANTHER" id="PTHR43086:SF3">
    <property type="entry name" value="NADP-DEPENDENT 3-HYDROXY ACID DEHYDROGENASE YDFG"/>
    <property type="match status" value="1"/>
</dbReference>
<evidence type="ECO:0000313" key="14">
    <source>
        <dbReference type="Proteomes" id="UP000712673"/>
    </source>
</evidence>
<evidence type="ECO:0000256" key="5">
    <source>
        <dbReference type="ARBA" id="ARBA00044059"/>
    </source>
</evidence>
<reference evidence="13" key="1">
    <citation type="submission" date="2019-03" db="EMBL/GenBank/DDBJ databases">
        <title>Lake Tanganyika Metagenome-Assembled Genomes (MAGs).</title>
        <authorList>
            <person name="Tran P."/>
        </authorList>
    </citation>
    <scope>NUCLEOTIDE SEQUENCE</scope>
    <source>
        <strain evidence="13">K_DeepCast_65m_m2_066</strain>
    </source>
</reference>
<comment type="catalytic activity">
    <reaction evidence="10">
        <text>3-hydroxypropanoate + NADP(+) = 3-oxopropanoate + NADPH + H(+)</text>
        <dbReference type="Rhea" id="RHEA:26438"/>
        <dbReference type="ChEBI" id="CHEBI:15378"/>
        <dbReference type="ChEBI" id="CHEBI:16510"/>
        <dbReference type="ChEBI" id="CHEBI:33190"/>
        <dbReference type="ChEBI" id="CHEBI:57783"/>
        <dbReference type="ChEBI" id="CHEBI:58349"/>
        <dbReference type="EC" id="1.1.1.298"/>
    </reaction>
</comment>
<evidence type="ECO:0000256" key="10">
    <source>
        <dbReference type="ARBA" id="ARBA00047274"/>
    </source>
</evidence>
<dbReference type="Pfam" id="PF00106">
    <property type="entry name" value="adh_short"/>
    <property type="match status" value="1"/>
</dbReference>
<feature type="domain" description="Ketoreductase" evidence="12">
    <location>
        <begin position="21"/>
        <end position="200"/>
    </location>
</feature>
<dbReference type="SMART" id="SM00822">
    <property type="entry name" value="PKS_KR"/>
    <property type="match status" value="1"/>
</dbReference>
<dbReference type="PIRSF" id="PIRSF000126">
    <property type="entry name" value="11-beta-HSD1"/>
    <property type="match status" value="1"/>
</dbReference>
<dbReference type="PANTHER" id="PTHR43086">
    <property type="entry name" value="VERY-LONG-CHAIN 3-OXOOACYL-COA REDUCTASE"/>
    <property type="match status" value="1"/>
</dbReference>
<sequence length="278" mass="30032">MRRTSNEEGDISMTMQHLARPRALVTGASTGLGAVFAEALARQQYELTIVARNQARLVALAERLQHHYGVAVQVMAADLTHADALRQIETWVNTASCLDLLVNNAGFGTIGPFAQLDVNEEEAEICLNVVALMRLTRAALPGMLARGHGAIINVSSMAAFMPGPYDATYAATKAFVNSFTEALHEELRGTGVYVQALCPGFTPTEFQQRAGVKSANIPAYAWTTPEAVVEASLQALRHGQLLCVPGLLNRCLALLVGAMPRRLVRRVTGVLARRVLEQ</sequence>
<dbReference type="PRINTS" id="PR00081">
    <property type="entry name" value="GDHRDH"/>
</dbReference>
<evidence type="ECO:0000256" key="7">
    <source>
        <dbReference type="ARBA" id="ARBA00044271"/>
    </source>
</evidence>
<dbReference type="Gene3D" id="3.40.50.720">
    <property type="entry name" value="NAD(P)-binding Rossmann-like Domain"/>
    <property type="match status" value="1"/>
</dbReference>
<evidence type="ECO:0000259" key="12">
    <source>
        <dbReference type="SMART" id="SM00822"/>
    </source>
</evidence>
<proteinExistence type="inferred from homology"/>
<comment type="catalytic activity">
    <reaction evidence="3">
        <text>L-allo-threonine + NADP(+) = aminoacetone + CO2 + NADPH</text>
        <dbReference type="Rhea" id="RHEA:43524"/>
        <dbReference type="ChEBI" id="CHEBI:16526"/>
        <dbReference type="ChEBI" id="CHEBI:57783"/>
        <dbReference type="ChEBI" id="CHEBI:58320"/>
        <dbReference type="ChEBI" id="CHEBI:58349"/>
        <dbReference type="ChEBI" id="CHEBI:58585"/>
        <dbReference type="EC" id="1.1.1.381"/>
    </reaction>
</comment>
<dbReference type="InterPro" id="IPR057326">
    <property type="entry name" value="KR_dom"/>
</dbReference>
<comment type="similarity">
    <text evidence="1 11">Belongs to the short-chain dehydrogenases/reductases (SDR) family.</text>
</comment>
<comment type="caution">
    <text evidence="13">The sequence shown here is derived from an EMBL/GenBank/DDBJ whole genome shotgun (WGS) entry which is preliminary data.</text>
</comment>
<evidence type="ECO:0000256" key="3">
    <source>
        <dbReference type="ARBA" id="ARBA00043812"/>
    </source>
</evidence>
<organism evidence="13 14">
    <name type="scientific">Tectimicrobiota bacterium</name>
    <dbReference type="NCBI Taxonomy" id="2528274"/>
    <lineage>
        <taxon>Bacteria</taxon>
        <taxon>Pseudomonadati</taxon>
        <taxon>Nitrospinota/Tectimicrobiota group</taxon>
        <taxon>Candidatus Tectimicrobiota</taxon>
    </lineage>
</organism>
<dbReference type="PROSITE" id="PS00061">
    <property type="entry name" value="ADH_SHORT"/>
    <property type="match status" value="1"/>
</dbReference>
<dbReference type="GO" id="GO:0035527">
    <property type="term" value="F:3-hydroxypropionate dehydrogenase (NADP+) activity"/>
    <property type="evidence" value="ECO:0007669"/>
    <property type="project" value="UniProtKB-EC"/>
</dbReference>
<dbReference type="InterPro" id="IPR036291">
    <property type="entry name" value="NAD(P)-bd_dom_sf"/>
</dbReference>
<comment type="function">
    <text evidence="9">NADP-dependent dehydrogenase with broad substrate specificity acting on 3-hydroxy acids. Catalyzes the NADP-dependent oxidation of L-allo-threonine to L-2-amino-3-keto-butyrate, which is spontaneously decarboxylated into aminoacetone. Also acts on D-threonine, L-serine, D-serine, D-3-hydroxyisobutyrate, L-3-hydroxyisobutyrate, D-glycerate and L-glycerate. Able to catalyze the reduction of the malonic semialdehyde to 3-hydroxypropionic acid. YdfG is apparently supplementing RutE, the presumed malonic semialdehyde reductase involved in pyrimidine degradation since both are able to detoxify malonic semialdehyde.</text>
</comment>
<dbReference type="AlphaFoldDB" id="A0A938B520"/>
<keyword evidence="2" id="KW-0560">Oxidoreductase</keyword>
<dbReference type="Proteomes" id="UP000712673">
    <property type="component" value="Unassembled WGS sequence"/>
</dbReference>
<evidence type="ECO:0000313" key="13">
    <source>
        <dbReference type="EMBL" id="MBM3225195.1"/>
    </source>
</evidence>
<dbReference type="PRINTS" id="PR00080">
    <property type="entry name" value="SDRFAMILY"/>
</dbReference>
<dbReference type="EMBL" id="VGLS01000507">
    <property type="protein sequence ID" value="MBM3225195.1"/>
    <property type="molecule type" value="Genomic_DNA"/>
</dbReference>
<evidence type="ECO:0000256" key="9">
    <source>
        <dbReference type="ARBA" id="ARBA00045650"/>
    </source>
</evidence>
<dbReference type="EC" id="1.1.1.298" evidence="4"/>
<protein>
    <recommendedName>
        <fullName evidence="6">NADP-dependent 3-hydroxy acid dehydrogenase YdfG</fullName>
        <ecNumber evidence="4">1.1.1.298</ecNumber>
        <ecNumber evidence="5">1.1.1.381</ecNumber>
    </recommendedName>
    <alternativeName>
        <fullName evidence="8">L-allo-threonine dehydrogenase</fullName>
    </alternativeName>
    <alternativeName>
        <fullName evidence="7">Malonic semialdehyde reductase</fullName>
    </alternativeName>
</protein>
<evidence type="ECO:0000256" key="11">
    <source>
        <dbReference type="RuleBase" id="RU000363"/>
    </source>
</evidence>
<dbReference type="InterPro" id="IPR002347">
    <property type="entry name" value="SDR_fam"/>
</dbReference>
<dbReference type="EC" id="1.1.1.381" evidence="5"/>
<evidence type="ECO:0000256" key="4">
    <source>
        <dbReference type="ARBA" id="ARBA00044050"/>
    </source>
</evidence>
<accession>A0A938B520</accession>
<name>A0A938B520_UNCTE</name>
<evidence type="ECO:0000256" key="6">
    <source>
        <dbReference type="ARBA" id="ARBA00044065"/>
    </source>
</evidence>
<evidence type="ECO:0000256" key="8">
    <source>
        <dbReference type="ARBA" id="ARBA00044349"/>
    </source>
</evidence>